<dbReference type="InterPro" id="IPR043133">
    <property type="entry name" value="GTP-CH-I_C/QueF"/>
</dbReference>
<comment type="subcellular location">
    <subcellularLocation>
        <location evidence="5">Cytoplasm</location>
    </subcellularLocation>
</comment>
<feature type="binding site" evidence="5">
    <location>
        <begin position="239"/>
        <end position="240"/>
    </location>
    <ligand>
        <name>substrate</name>
    </ligand>
</feature>
<feature type="binding site" evidence="5">
    <location>
        <begin position="268"/>
        <end position="269"/>
    </location>
    <ligand>
        <name>NADPH</name>
        <dbReference type="ChEBI" id="CHEBI:57783"/>
    </ligand>
</feature>
<reference evidence="7 8" key="1">
    <citation type="submission" date="2019-07" db="EMBL/GenBank/DDBJ databases">
        <title>Tepidimonas sediminis YIM 72259 draft genome.</title>
        <authorList>
            <person name="Da Costa M.S."/>
            <person name="Froufe H.J.C."/>
            <person name="Egas C."/>
            <person name="Albuquerque L."/>
        </authorList>
    </citation>
    <scope>NUCLEOTIDE SEQUENCE [LARGE SCALE GENOMIC DNA]</scope>
    <source>
        <strain evidence="7 8">YIM 72259</strain>
    </source>
</reference>
<sequence>MSEPTATSAAGARLQDTPLGRASACPDRYDPGLLCPLPRAASRVEWGCAGPLPFTGADVWTAYEVSWLNPRGKPQVAIAQFTVPAESPNLIESKSLKLYLNGLNHARFASAEEVRARLRADLAEALWRGSGQPPGTVGVRLWGPQEWGGAALHAALPGLSLDRLDVDCDDDGPQPAWLRAEAAQPPVQEVLTTDLFRSLCPVTGQPDWASVQIAYTGAPIDQEGLLRYLVGFRRHGGFHEQCVERIFVDLWQRCRPVRLAVLARFTRRGGLDINPWRTSHPQPLPPALRLARQ</sequence>
<comment type="subunit">
    <text evidence="5">Homodimer.</text>
</comment>
<comment type="pathway">
    <text evidence="5">tRNA modification; tRNA-queuosine biosynthesis.</text>
</comment>
<keyword evidence="3 5" id="KW-0521">NADP</keyword>
<dbReference type="InterPro" id="IPR016428">
    <property type="entry name" value="QueF_type2"/>
</dbReference>
<dbReference type="Pfam" id="PF14489">
    <property type="entry name" value="QueF"/>
    <property type="match status" value="1"/>
</dbReference>
<comment type="function">
    <text evidence="5">Catalyzes the NADPH-dependent reduction of 7-cyano-7-deazaguanine (preQ0) to 7-aminomethyl-7-deazaguanine (preQ1).</text>
</comment>
<dbReference type="HAMAP" id="MF_00817">
    <property type="entry name" value="QueF_type2"/>
    <property type="match status" value="1"/>
</dbReference>
<evidence type="ECO:0000256" key="3">
    <source>
        <dbReference type="ARBA" id="ARBA00022857"/>
    </source>
</evidence>
<organism evidence="7 8">
    <name type="scientific">Tepidimonas sediminis</name>
    <dbReference type="NCBI Taxonomy" id="2588941"/>
    <lineage>
        <taxon>Bacteria</taxon>
        <taxon>Pseudomonadati</taxon>
        <taxon>Pseudomonadota</taxon>
        <taxon>Betaproteobacteria</taxon>
        <taxon>Burkholderiales</taxon>
        <taxon>Tepidimonas</taxon>
    </lineage>
</organism>
<dbReference type="RefSeq" id="WP_143894185.1">
    <property type="nucleotide sequence ID" value="NZ_VJND01000004.1"/>
</dbReference>
<evidence type="ECO:0000256" key="1">
    <source>
        <dbReference type="ARBA" id="ARBA00022490"/>
    </source>
</evidence>
<dbReference type="GO" id="GO:0008616">
    <property type="term" value="P:tRNA queuosine(34) biosynthetic process"/>
    <property type="evidence" value="ECO:0007669"/>
    <property type="project" value="UniProtKB-UniRule"/>
</dbReference>
<dbReference type="EMBL" id="VJND01000004">
    <property type="protein sequence ID" value="TSE26157.1"/>
    <property type="molecule type" value="Genomic_DNA"/>
</dbReference>
<dbReference type="Pfam" id="PF14819">
    <property type="entry name" value="QueF_N"/>
    <property type="match status" value="1"/>
</dbReference>
<evidence type="ECO:0000256" key="2">
    <source>
        <dbReference type="ARBA" id="ARBA00022785"/>
    </source>
</evidence>
<keyword evidence="1 5" id="KW-0963">Cytoplasm</keyword>
<dbReference type="OrthoDB" id="9789995at2"/>
<keyword evidence="4 5" id="KW-0560">Oxidoreductase</keyword>
<feature type="binding site" evidence="5">
    <location>
        <begin position="91"/>
        <end position="93"/>
    </location>
    <ligand>
        <name>substrate</name>
    </ligand>
</feature>
<evidence type="ECO:0000256" key="5">
    <source>
        <dbReference type="HAMAP-Rule" id="MF_00817"/>
    </source>
</evidence>
<comment type="catalytic activity">
    <reaction evidence="5">
        <text>7-aminomethyl-7-carbaguanine + 2 NADP(+) = 7-cyano-7-carbaguanine + 2 NADPH + 3 H(+)</text>
        <dbReference type="Rhea" id="RHEA:13409"/>
        <dbReference type="ChEBI" id="CHEBI:15378"/>
        <dbReference type="ChEBI" id="CHEBI:45075"/>
        <dbReference type="ChEBI" id="CHEBI:57783"/>
        <dbReference type="ChEBI" id="CHEBI:58349"/>
        <dbReference type="ChEBI" id="CHEBI:58703"/>
        <dbReference type="EC" id="1.7.1.13"/>
    </reaction>
</comment>
<proteinExistence type="inferred from homology"/>
<dbReference type="Proteomes" id="UP000320225">
    <property type="component" value="Unassembled WGS sequence"/>
</dbReference>
<dbReference type="SUPFAM" id="SSF55620">
    <property type="entry name" value="Tetrahydrobiopterin biosynthesis enzymes-like"/>
    <property type="match status" value="1"/>
</dbReference>
<dbReference type="NCBIfam" id="TIGR03138">
    <property type="entry name" value="QueF"/>
    <property type="match status" value="1"/>
</dbReference>
<evidence type="ECO:0000313" key="8">
    <source>
        <dbReference type="Proteomes" id="UP000320225"/>
    </source>
</evidence>
<name>A0A554WRG2_9BURK</name>
<comment type="caution">
    <text evidence="7">The sequence shown here is derived from an EMBL/GenBank/DDBJ whole genome shotgun (WGS) entry which is preliminary data.</text>
</comment>
<protein>
    <recommendedName>
        <fullName evidence="5">NADPH-dependent 7-cyano-7-deazaguanine reductase</fullName>
        <ecNumber evidence="5">1.7.1.13</ecNumber>
    </recommendedName>
    <alternativeName>
        <fullName evidence="5">7-cyano-7-carbaguanine reductase</fullName>
    </alternativeName>
    <alternativeName>
        <fullName evidence="5">NADPH-dependent nitrile oxidoreductase</fullName>
    </alternativeName>
    <alternativeName>
        <fullName evidence="5">PreQ(0) reductase</fullName>
    </alternativeName>
</protein>
<dbReference type="PIRSF" id="PIRSF004750">
    <property type="entry name" value="Nitrile_oxidored_YqcD_prd"/>
    <property type="match status" value="1"/>
</dbReference>
<dbReference type="UniPathway" id="UPA00392"/>
<dbReference type="Gene3D" id="3.30.1130.10">
    <property type="match status" value="2"/>
</dbReference>
<feature type="binding site" evidence="5">
    <location>
        <begin position="93"/>
        <end position="94"/>
    </location>
    <ligand>
        <name>NADPH</name>
        <dbReference type="ChEBI" id="CHEBI:57783"/>
    </ligand>
</feature>
<feature type="active site" description="Thioimide intermediate" evidence="5">
    <location>
        <position position="200"/>
    </location>
</feature>
<accession>A0A554WRG2</accession>
<feature type="domain" description="NADPH-dependent 7-cyano-7-deazaguanine reductase N-terminal" evidence="6">
    <location>
        <begin position="27"/>
        <end position="125"/>
    </location>
</feature>
<gene>
    <name evidence="5 7" type="primary">queF</name>
    <name evidence="7" type="ORF">Tsedi_00972</name>
</gene>
<dbReference type="InterPro" id="IPR029500">
    <property type="entry name" value="QueF"/>
</dbReference>
<evidence type="ECO:0000313" key="7">
    <source>
        <dbReference type="EMBL" id="TSE26157.1"/>
    </source>
</evidence>
<dbReference type="InterPro" id="IPR050084">
    <property type="entry name" value="NADPH_dep_7-cyano-7-deazaG_red"/>
</dbReference>
<comment type="similarity">
    <text evidence="5">Belongs to the GTP cyclohydrolase I family. QueF type 2 subfamily.</text>
</comment>
<dbReference type="EC" id="1.7.1.13" evidence="5"/>
<dbReference type="PANTHER" id="PTHR34354">
    <property type="entry name" value="NADPH-DEPENDENT 7-CYANO-7-DEAZAGUANINE REDUCTASE"/>
    <property type="match status" value="1"/>
</dbReference>
<dbReference type="InterPro" id="IPR029139">
    <property type="entry name" value="QueF_N"/>
</dbReference>
<dbReference type="GO" id="GO:0033739">
    <property type="term" value="F:preQ1 synthase activity"/>
    <property type="evidence" value="ECO:0007669"/>
    <property type="project" value="UniProtKB-UniRule"/>
</dbReference>
<dbReference type="AlphaFoldDB" id="A0A554WRG2"/>
<evidence type="ECO:0000256" key="4">
    <source>
        <dbReference type="ARBA" id="ARBA00023002"/>
    </source>
</evidence>
<evidence type="ECO:0000259" key="6">
    <source>
        <dbReference type="Pfam" id="PF14819"/>
    </source>
</evidence>
<keyword evidence="2 5" id="KW-0671">Queuosine biosynthesis</keyword>
<dbReference type="PANTHER" id="PTHR34354:SF1">
    <property type="entry name" value="NADPH-DEPENDENT 7-CYANO-7-DEAZAGUANINE REDUCTASE"/>
    <property type="match status" value="1"/>
</dbReference>
<feature type="active site" description="Proton donor" evidence="5">
    <location>
        <position position="207"/>
    </location>
</feature>
<keyword evidence="8" id="KW-1185">Reference proteome</keyword>
<dbReference type="GO" id="GO:0005737">
    <property type="term" value="C:cytoplasm"/>
    <property type="evidence" value="ECO:0007669"/>
    <property type="project" value="UniProtKB-SubCell"/>
</dbReference>